<dbReference type="GO" id="GO:0019346">
    <property type="term" value="P:transsulfuration"/>
    <property type="evidence" value="ECO:0007669"/>
    <property type="project" value="InterPro"/>
</dbReference>
<dbReference type="InterPro" id="IPR054542">
    <property type="entry name" value="Cys_met_metab_PP"/>
</dbReference>
<reference evidence="7 8" key="1">
    <citation type="submission" date="2017-10" db="EMBL/GenBank/DDBJ databases">
        <title>Frigbacter circumglobatus gen. nov. sp. nov., isolated from sediment cultured in situ.</title>
        <authorList>
            <person name="Zhao Z."/>
        </authorList>
    </citation>
    <scope>NUCLEOTIDE SEQUENCE [LARGE SCALE GENOMIC DNA]</scope>
    <source>
        <strain evidence="7 8">ZYL</strain>
    </source>
</reference>
<dbReference type="EC" id="2.5.1.49" evidence="7"/>
<dbReference type="Proteomes" id="UP000229730">
    <property type="component" value="Unassembled WGS sequence"/>
</dbReference>
<accession>A0A2G4YLV1</accession>
<evidence type="ECO:0000256" key="3">
    <source>
        <dbReference type="ARBA" id="ARBA00022679"/>
    </source>
</evidence>
<evidence type="ECO:0000256" key="6">
    <source>
        <dbReference type="RuleBase" id="RU362118"/>
    </source>
</evidence>
<dbReference type="AlphaFoldDB" id="A0A2G4YLV1"/>
<dbReference type="GO" id="GO:0003961">
    <property type="term" value="F:O-acetylhomoserine aminocarboxypropyltransferase activity"/>
    <property type="evidence" value="ECO:0007669"/>
    <property type="project" value="UniProtKB-EC"/>
</dbReference>
<dbReference type="PIRSF" id="PIRSF001434">
    <property type="entry name" value="CGS"/>
    <property type="match status" value="1"/>
</dbReference>
<dbReference type="GO" id="GO:0004124">
    <property type="term" value="F:cysteine synthase activity"/>
    <property type="evidence" value="ECO:0007669"/>
    <property type="project" value="TreeGrafter"/>
</dbReference>
<gene>
    <name evidence="7" type="ORF">CRD36_17210</name>
</gene>
<comment type="similarity">
    <text evidence="2 6">Belongs to the trans-sulfuration enzymes family.</text>
</comment>
<dbReference type="CDD" id="cd00614">
    <property type="entry name" value="CGS_like"/>
    <property type="match status" value="1"/>
</dbReference>
<proteinExistence type="inferred from homology"/>
<dbReference type="GO" id="GO:0006535">
    <property type="term" value="P:cysteine biosynthetic process from serine"/>
    <property type="evidence" value="ECO:0007669"/>
    <property type="project" value="TreeGrafter"/>
</dbReference>
<evidence type="ECO:0000313" key="7">
    <source>
        <dbReference type="EMBL" id="PHZ83305.1"/>
    </source>
</evidence>
<evidence type="ECO:0000256" key="2">
    <source>
        <dbReference type="ARBA" id="ARBA00009077"/>
    </source>
</evidence>
<evidence type="ECO:0000256" key="4">
    <source>
        <dbReference type="ARBA" id="ARBA00022898"/>
    </source>
</evidence>
<evidence type="ECO:0000256" key="1">
    <source>
        <dbReference type="ARBA" id="ARBA00001933"/>
    </source>
</evidence>
<dbReference type="OrthoDB" id="9805807at2"/>
<dbReference type="GO" id="GO:0005737">
    <property type="term" value="C:cytoplasm"/>
    <property type="evidence" value="ECO:0007669"/>
    <property type="project" value="TreeGrafter"/>
</dbReference>
<dbReference type="InterPro" id="IPR015424">
    <property type="entry name" value="PyrdxlP-dep_Trfase"/>
</dbReference>
<dbReference type="EMBL" id="PDEM01000033">
    <property type="protein sequence ID" value="PHZ83305.1"/>
    <property type="molecule type" value="Genomic_DNA"/>
</dbReference>
<dbReference type="InterPro" id="IPR015422">
    <property type="entry name" value="PyrdxlP-dep_Trfase_small"/>
</dbReference>
<dbReference type="InterPro" id="IPR006235">
    <property type="entry name" value="OAc-hSer/O-AcSer_sulfhydrylase"/>
</dbReference>
<comment type="caution">
    <text evidence="7">The sequence shown here is derived from an EMBL/GenBank/DDBJ whole genome shotgun (WGS) entry which is preliminary data.</text>
</comment>
<keyword evidence="8" id="KW-1185">Reference proteome</keyword>
<dbReference type="NCBIfam" id="NF004650">
    <property type="entry name" value="PRK05994.1"/>
    <property type="match status" value="1"/>
</dbReference>
<dbReference type="NCBIfam" id="TIGR01326">
    <property type="entry name" value="OAH_OAS_sulfhy"/>
    <property type="match status" value="1"/>
</dbReference>
<organism evidence="7 8">
    <name type="scientific">Paremcibacter congregatus</name>
    <dbReference type="NCBI Taxonomy" id="2043170"/>
    <lineage>
        <taxon>Bacteria</taxon>
        <taxon>Pseudomonadati</taxon>
        <taxon>Pseudomonadota</taxon>
        <taxon>Alphaproteobacteria</taxon>
        <taxon>Emcibacterales</taxon>
        <taxon>Emcibacteraceae</taxon>
        <taxon>Paremcibacter</taxon>
    </lineage>
</organism>
<dbReference type="Gene3D" id="3.40.640.10">
    <property type="entry name" value="Type I PLP-dependent aspartate aminotransferase-like (Major domain)"/>
    <property type="match status" value="1"/>
</dbReference>
<evidence type="ECO:0000256" key="5">
    <source>
        <dbReference type="PIRSR" id="PIRSR001434-2"/>
    </source>
</evidence>
<feature type="modified residue" description="N6-(pyridoxal phosphate)lysine" evidence="5">
    <location>
        <position position="207"/>
    </location>
</feature>
<dbReference type="InParanoid" id="A0A2G4YLV1"/>
<name>A0A2G4YLV1_9PROT</name>
<dbReference type="SUPFAM" id="SSF53383">
    <property type="entry name" value="PLP-dependent transferases"/>
    <property type="match status" value="1"/>
</dbReference>
<dbReference type="PROSITE" id="PS00868">
    <property type="entry name" value="CYS_MET_METAB_PP"/>
    <property type="match status" value="1"/>
</dbReference>
<comment type="cofactor">
    <cofactor evidence="1 6">
        <name>pyridoxal 5'-phosphate</name>
        <dbReference type="ChEBI" id="CHEBI:597326"/>
    </cofactor>
</comment>
<keyword evidence="4 5" id="KW-0663">Pyridoxal phosphate</keyword>
<evidence type="ECO:0000313" key="8">
    <source>
        <dbReference type="Proteomes" id="UP000229730"/>
    </source>
</evidence>
<dbReference type="Pfam" id="PF01053">
    <property type="entry name" value="Cys_Met_Meta_PP"/>
    <property type="match status" value="1"/>
</dbReference>
<dbReference type="RefSeq" id="WP_099475198.1">
    <property type="nucleotide sequence ID" value="NZ_CP041025.1"/>
</dbReference>
<protein>
    <submittedName>
        <fullName evidence="7">O-acetylhomoserine aminocarboxypropyltransferase</fullName>
        <ecNumber evidence="7">2.5.1.49</ecNumber>
    </submittedName>
</protein>
<keyword evidence="3 7" id="KW-0808">Transferase</keyword>
<dbReference type="InterPro" id="IPR015421">
    <property type="entry name" value="PyrdxlP-dep_Trfase_major"/>
</dbReference>
<dbReference type="Gene3D" id="3.90.1150.10">
    <property type="entry name" value="Aspartate Aminotransferase, domain 1"/>
    <property type="match status" value="1"/>
</dbReference>
<dbReference type="GO" id="GO:0030170">
    <property type="term" value="F:pyridoxal phosphate binding"/>
    <property type="evidence" value="ECO:0007669"/>
    <property type="project" value="InterPro"/>
</dbReference>
<dbReference type="GO" id="GO:0071269">
    <property type="term" value="P:L-homocysteine biosynthetic process"/>
    <property type="evidence" value="ECO:0007669"/>
    <property type="project" value="TreeGrafter"/>
</dbReference>
<dbReference type="FunFam" id="3.40.640.10:FF:000035">
    <property type="entry name" value="O-succinylhomoserine sulfhydrylase"/>
    <property type="match status" value="1"/>
</dbReference>
<dbReference type="PANTHER" id="PTHR43797">
    <property type="entry name" value="HOMOCYSTEINE/CYSTEINE SYNTHASE"/>
    <property type="match status" value="1"/>
</dbReference>
<dbReference type="InterPro" id="IPR000277">
    <property type="entry name" value="Cys/Met-Metab_PyrdxlP-dep_enz"/>
</dbReference>
<dbReference type="PANTHER" id="PTHR43797:SF2">
    <property type="entry name" value="HOMOCYSTEINE_CYSTEINE SYNTHASE"/>
    <property type="match status" value="1"/>
</dbReference>
<sequence length="428" mass="45518">MSENYNFSTLAVHAGQKSDPTTGACATPIYQTASFEFNNTEHAANLFNLQEFGNIYSRLTNPTNAVLEARVAALEGGVAALAVSSGHAAQFTVFHTLLEPGDEILAANKLYGGSITQMGTSFRKFGWTATFVEPTAENFKAALNDNVKAIFIESLANPGGVVTDIAAIAKVAHDAGIVLVVDNTLASPYLCRPLEHGADIVVHSLTKFLGGQGNSIGGIVVDGGSFDWRASDKYKSLTDPCPSYHGVVLAETFGPAMGNIAFAIACRVLSLRDIGQCLSPQNAFYILNGIETLPLRMQRHCENALAVATFLNDHDNVAWVSYSGLEGDAYHDLQQKYMPKGGGAVMTFGLKGGYDAGVKMVESVQLFKHLANIGDTRSLIIHPSSTTHRQLDEAGQIAAGAGPDVIRLSIGIEDIKDILADLDQALKA</sequence>